<dbReference type="EMBL" id="BIFR01000001">
    <property type="protein sequence ID" value="GCE12386.1"/>
    <property type="molecule type" value="Genomic_DNA"/>
</dbReference>
<evidence type="ECO:0000313" key="3">
    <source>
        <dbReference type="Proteomes" id="UP000287352"/>
    </source>
</evidence>
<comment type="caution">
    <text evidence="2">The sequence shown here is derived from an EMBL/GenBank/DDBJ whole genome shotgun (WGS) entry which is preliminary data.</text>
</comment>
<keyword evidence="3" id="KW-1185">Reference proteome</keyword>
<feature type="transmembrane region" description="Helical" evidence="1">
    <location>
        <begin position="42"/>
        <end position="60"/>
    </location>
</feature>
<keyword evidence="1" id="KW-0472">Membrane</keyword>
<gene>
    <name evidence="2" type="ORF">KTT_22450</name>
</gene>
<dbReference type="AlphaFoldDB" id="A0A401ZZY4"/>
<feature type="transmembrane region" description="Helical" evidence="1">
    <location>
        <begin position="20"/>
        <end position="36"/>
    </location>
</feature>
<name>A0A401ZZY4_9CHLR</name>
<proteinExistence type="predicted"/>
<evidence type="ECO:0000256" key="1">
    <source>
        <dbReference type="SAM" id="Phobius"/>
    </source>
</evidence>
<sequence length="181" mass="19300">MSFMRRNLLVRATRSQRQAYTLLIVGIILLLGAWLLHINPYAYPLGVFLLGAGMLVAAFIDPARLMIAGSMTTAIGIAVFLGFRGLIPGSQIFPTYILALGIGLLAVAFAARRGYVGRGAISPAIIVLGVGLIEILLAAHLTPSSLIPFALSLWFPGLGLILLGILYLIRSMKEVRESGAV</sequence>
<feature type="transmembrane region" description="Helical" evidence="1">
    <location>
        <begin position="67"/>
        <end position="87"/>
    </location>
</feature>
<feature type="transmembrane region" description="Helical" evidence="1">
    <location>
        <begin position="93"/>
        <end position="111"/>
    </location>
</feature>
<dbReference type="Proteomes" id="UP000287352">
    <property type="component" value="Unassembled WGS sequence"/>
</dbReference>
<protein>
    <submittedName>
        <fullName evidence="2">Uncharacterized protein</fullName>
    </submittedName>
</protein>
<accession>A0A401ZZY4</accession>
<keyword evidence="1" id="KW-0812">Transmembrane</keyword>
<organism evidence="2 3">
    <name type="scientific">Tengunoibacter tsumagoiensis</name>
    <dbReference type="NCBI Taxonomy" id="2014871"/>
    <lineage>
        <taxon>Bacteria</taxon>
        <taxon>Bacillati</taxon>
        <taxon>Chloroflexota</taxon>
        <taxon>Ktedonobacteria</taxon>
        <taxon>Ktedonobacterales</taxon>
        <taxon>Dictyobacteraceae</taxon>
        <taxon>Tengunoibacter</taxon>
    </lineage>
</organism>
<feature type="transmembrane region" description="Helical" evidence="1">
    <location>
        <begin position="123"/>
        <end position="141"/>
    </location>
</feature>
<evidence type="ECO:0000313" key="2">
    <source>
        <dbReference type="EMBL" id="GCE12386.1"/>
    </source>
</evidence>
<feature type="transmembrane region" description="Helical" evidence="1">
    <location>
        <begin position="147"/>
        <end position="169"/>
    </location>
</feature>
<reference evidence="3" key="1">
    <citation type="submission" date="2018-12" db="EMBL/GenBank/DDBJ databases">
        <title>Tengunoibacter tsumagoiensis gen. nov., sp. nov., Dictyobacter kobayashii sp. nov., D. alpinus sp. nov., and D. joshuensis sp. nov. and description of Dictyobacteraceae fam. nov. within the order Ktedonobacterales isolated from Tengu-no-mugimeshi.</title>
        <authorList>
            <person name="Wang C.M."/>
            <person name="Zheng Y."/>
            <person name="Sakai Y."/>
            <person name="Toyoda A."/>
            <person name="Minakuchi Y."/>
            <person name="Abe K."/>
            <person name="Yokota A."/>
            <person name="Yabe S."/>
        </authorList>
    </citation>
    <scope>NUCLEOTIDE SEQUENCE [LARGE SCALE GENOMIC DNA]</scope>
    <source>
        <strain evidence="3">Uno3</strain>
    </source>
</reference>
<keyword evidence="1" id="KW-1133">Transmembrane helix</keyword>